<dbReference type="CDD" id="cd00075">
    <property type="entry name" value="HATPase"/>
    <property type="match status" value="1"/>
</dbReference>
<feature type="domain" description="Histidine kinase" evidence="12">
    <location>
        <begin position="245"/>
        <end position="452"/>
    </location>
</feature>
<feature type="transmembrane region" description="Helical" evidence="11">
    <location>
        <begin position="165"/>
        <end position="187"/>
    </location>
</feature>
<evidence type="ECO:0000313" key="15">
    <source>
        <dbReference type="Proteomes" id="UP000321523"/>
    </source>
</evidence>
<evidence type="ECO:0000259" key="12">
    <source>
        <dbReference type="PROSITE" id="PS50109"/>
    </source>
</evidence>
<evidence type="ECO:0000256" key="1">
    <source>
        <dbReference type="ARBA" id="ARBA00000085"/>
    </source>
</evidence>
<evidence type="ECO:0000256" key="10">
    <source>
        <dbReference type="ARBA" id="ARBA00023136"/>
    </source>
</evidence>
<dbReference type="RefSeq" id="WP_084721287.1">
    <property type="nucleotide sequence ID" value="NZ_BJYZ01000037.1"/>
</dbReference>
<dbReference type="EC" id="2.7.13.3" evidence="3"/>
<dbReference type="CDD" id="cd00082">
    <property type="entry name" value="HisKA"/>
    <property type="match status" value="1"/>
</dbReference>
<dbReference type="SMART" id="SM00387">
    <property type="entry name" value="HATPase_c"/>
    <property type="match status" value="1"/>
</dbReference>
<dbReference type="InterPro" id="IPR005467">
    <property type="entry name" value="His_kinase_dom"/>
</dbReference>
<dbReference type="GO" id="GO:0000155">
    <property type="term" value="F:phosphorelay sensor kinase activity"/>
    <property type="evidence" value="ECO:0007669"/>
    <property type="project" value="InterPro"/>
</dbReference>
<dbReference type="Pfam" id="PF02518">
    <property type="entry name" value="HATPase_c"/>
    <property type="match status" value="1"/>
</dbReference>
<dbReference type="Proteomes" id="UP000321523">
    <property type="component" value="Unassembled WGS sequence"/>
</dbReference>
<sequence>MKRVNHSLRQRLTMALLLVFTIGLTAAGFIFMHETRQTTSGIASQTLTQQARDLIGGIHIVTGAITIEPPGSWAQAYSRAGGGYSYTVFTADGNPVARSSSLEAPLPLIPVPFGQSFSSLELNGPEGRALLGASLPGGYTLVVGRGDTDLEALAETLMEENSEPIFVLVLSIGCALVIGWFVAGWSLKPLARAAQEASAIVPGCSSARISPAGLPAEVLPMVDAVNGALDRLAVAYDMERRFTADAAHELRTPLSVLSLRLQRMELSGVEDWSAIRRDLAEIERLVSQLLDLARKEAASRYASASDLVTVDLARTAREAAAAVLPVVEKAGRTIEVEAPHGAVPVTGRADDLRDMVRNLLDNAFTHGDGCIKVTLQRVGGVTLLEVTDEGPGISEDMRDTVFERFRKGQAASSGSGLGLAIVRQVARSHGGEAVVAGETGALHILVRLPVEVGVGHISSIGAPEQIVVPA</sequence>
<evidence type="ECO:0000259" key="13">
    <source>
        <dbReference type="PROSITE" id="PS50885"/>
    </source>
</evidence>
<name>A0A512E167_9PROT</name>
<evidence type="ECO:0000256" key="6">
    <source>
        <dbReference type="ARBA" id="ARBA00022692"/>
    </source>
</evidence>
<keyword evidence="5" id="KW-0808">Transferase</keyword>
<evidence type="ECO:0000256" key="3">
    <source>
        <dbReference type="ARBA" id="ARBA00012438"/>
    </source>
</evidence>
<dbReference type="PANTHER" id="PTHR45436:SF5">
    <property type="entry name" value="SENSOR HISTIDINE KINASE TRCS"/>
    <property type="match status" value="1"/>
</dbReference>
<comment type="catalytic activity">
    <reaction evidence="1">
        <text>ATP + protein L-histidine = ADP + protein N-phospho-L-histidine.</text>
        <dbReference type="EC" id="2.7.13.3"/>
    </reaction>
</comment>
<dbReference type="SUPFAM" id="SSF47384">
    <property type="entry name" value="Homodimeric domain of signal transducing histidine kinase"/>
    <property type="match status" value="1"/>
</dbReference>
<dbReference type="Gene3D" id="1.10.287.130">
    <property type="match status" value="1"/>
</dbReference>
<organism evidence="14 15">
    <name type="scientific">Skermanella aerolata</name>
    <dbReference type="NCBI Taxonomy" id="393310"/>
    <lineage>
        <taxon>Bacteria</taxon>
        <taxon>Pseudomonadati</taxon>
        <taxon>Pseudomonadota</taxon>
        <taxon>Alphaproteobacteria</taxon>
        <taxon>Rhodospirillales</taxon>
        <taxon>Azospirillaceae</taxon>
        <taxon>Skermanella</taxon>
    </lineage>
</organism>
<dbReference type="InterPro" id="IPR036890">
    <property type="entry name" value="HATPase_C_sf"/>
</dbReference>
<dbReference type="OrthoDB" id="8673316at2"/>
<dbReference type="PANTHER" id="PTHR45436">
    <property type="entry name" value="SENSOR HISTIDINE KINASE YKOH"/>
    <property type="match status" value="1"/>
</dbReference>
<evidence type="ECO:0000256" key="5">
    <source>
        <dbReference type="ARBA" id="ARBA00022679"/>
    </source>
</evidence>
<dbReference type="Pfam" id="PF00512">
    <property type="entry name" value="HisKA"/>
    <property type="match status" value="1"/>
</dbReference>
<dbReference type="GO" id="GO:0016020">
    <property type="term" value="C:membrane"/>
    <property type="evidence" value="ECO:0007669"/>
    <property type="project" value="UniProtKB-SubCell"/>
</dbReference>
<dbReference type="SMART" id="SM00388">
    <property type="entry name" value="HisKA"/>
    <property type="match status" value="1"/>
</dbReference>
<gene>
    <name evidence="14" type="ORF">SAE02_63380</name>
</gene>
<dbReference type="SUPFAM" id="SSF55874">
    <property type="entry name" value="ATPase domain of HSP90 chaperone/DNA topoisomerase II/histidine kinase"/>
    <property type="match status" value="1"/>
</dbReference>
<dbReference type="EMBL" id="BJYZ01000037">
    <property type="protein sequence ID" value="GEO42190.1"/>
    <property type="molecule type" value="Genomic_DNA"/>
</dbReference>
<comment type="subcellular location">
    <subcellularLocation>
        <location evidence="2">Membrane</location>
    </subcellularLocation>
</comment>
<accession>A0A512E167</accession>
<evidence type="ECO:0000256" key="11">
    <source>
        <dbReference type="SAM" id="Phobius"/>
    </source>
</evidence>
<evidence type="ECO:0000256" key="2">
    <source>
        <dbReference type="ARBA" id="ARBA00004370"/>
    </source>
</evidence>
<evidence type="ECO:0000256" key="7">
    <source>
        <dbReference type="ARBA" id="ARBA00022777"/>
    </source>
</evidence>
<reference evidence="14 15" key="1">
    <citation type="submission" date="2019-07" db="EMBL/GenBank/DDBJ databases">
        <title>Whole genome shotgun sequence of Skermanella aerolata NBRC 106429.</title>
        <authorList>
            <person name="Hosoyama A."/>
            <person name="Uohara A."/>
            <person name="Ohji S."/>
            <person name="Ichikawa N."/>
        </authorList>
    </citation>
    <scope>NUCLEOTIDE SEQUENCE [LARGE SCALE GENOMIC DNA]</scope>
    <source>
        <strain evidence="14 15">NBRC 106429</strain>
    </source>
</reference>
<evidence type="ECO:0000256" key="4">
    <source>
        <dbReference type="ARBA" id="ARBA00022553"/>
    </source>
</evidence>
<keyword evidence="9" id="KW-0902">Two-component regulatory system</keyword>
<comment type="caution">
    <text evidence="14">The sequence shown here is derived from an EMBL/GenBank/DDBJ whole genome shotgun (WGS) entry which is preliminary data.</text>
</comment>
<proteinExistence type="predicted"/>
<dbReference type="PROSITE" id="PS50885">
    <property type="entry name" value="HAMP"/>
    <property type="match status" value="1"/>
</dbReference>
<dbReference type="InterPro" id="IPR050428">
    <property type="entry name" value="TCS_sensor_his_kinase"/>
</dbReference>
<dbReference type="Gene3D" id="3.30.565.10">
    <property type="entry name" value="Histidine kinase-like ATPase, C-terminal domain"/>
    <property type="match status" value="1"/>
</dbReference>
<keyword evidence="4" id="KW-0597">Phosphoprotein</keyword>
<dbReference type="PROSITE" id="PS50109">
    <property type="entry name" value="HIS_KIN"/>
    <property type="match status" value="1"/>
</dbReference>
<dbReference type="InterPro" id="IPR036097">
    <property type="entry name" value="HisK_dim/P_sf"/>
</dbReference>
<keyword evidence="10 11" id="KW-0472">Membrane</keyword>
<keyword evidence="15" id="KW-1185">Reference proteome</keyword>
<feature type="transmembrane region" description="Helical" evidence="11">
    <location>
        <begin position="12"/>
        <end position="32"/>
    </location>
</feature>
<evidence type="ECO:0000256" key="9">
    <source>
        <dbReference type="ARBA" id="ARBA00023012"/>
    </source>
</evidence>
<dbReference type="InterPro" id="IPR003660">
    <property type="entry name" value="HAMP_dom"/>
</dbReference>
<keyword evidence="8 11" id="KW-1133">Transmembrane helix</keyword>
<protein>
    <recommendedName>
        <fullName evidence="3">histidine kinase</fullName>
        <ecNumber evidence="3">2.7.13.3</ecNumber>
    </recommendedName>
</protein>
<keyword evidence="6 11" id="KW-0812">Transmembrane</keyword>
<evidence type="ECO:0000256" key="8">
    <source>
        <dbReference type="ARBA" id="ARBA00022989"/>
    </source>
</evidence>
<dbReference type="InterPro" id="IPR003594">
    <property type="entry name" value="HATPase_dom"/>
</dbReference>
<dbReference type="InterPro" id="IPR003661">
    <property type="entry name" value="HisK_dim/P_dom"/>
</dbReference>
<dbReference type="AlphaFoldDB" id="A0A512E167"/>
<dbReference type="PRINTS" id="PR00344">
    <property type="entry name" value="BCTRLSENSOR"/>
</dbReference>
<dbReference type="InterPro" id="IPR004358">
    <property type="entry name" value="Sig_transdc_His_kin-like_C"/>
</dbReference>
<evidence type="ECO:0000313" key="14">
    <source>
        <dbReference type="EMBL" id="GEO42190.1"/>
    </source>
</evidence>
<keyword evidence="7 14" id="KW-0418">Kinase</keyword>
<feature type="domain" description="HAMP" evidence="13">
    <location>
        <begin position="184"/>
        <end position="237"/>
    </location>
</feature>